<keyword evidence="2" id="KW-1185">Reference proteome</keyword>
<sequence>LPSSLCFQNLPLLRQQLVHPVLECSTRDGGTTMTHLLGMFLGQEMIEHRTSMVGCLPTCITDEVELVQFGKPRKASIRFVVNRFSLYLSENGEKPSARTSICITSFKSGLHSWKMLVGSLCKVSGFSLSTQYLSAAVETAAPRARTFVWCLLETK</sequence>
<proteinExistence type="predicted"/>
<dbReference type="EMBL" id="BTSX01000004">
    <property type="protein sequence ID" value="GMS97823.1"/>
    <property type="molecule type" value="Genomic_DNA"/>
</dbReference>
<evidence type="ECO:0000313" key="1">
    <source>
        <dbReference type="EMBL" id="GMS97823.1"/>
    </source>
</evidence>
<protein>
    <submittedName>
        <fullName evidence="1">Uncharacterized protein</fullName>
    </submittedName>
</protein>
<name>A0AAV5TUC3_9BILA</name>
<accession>A0AAV5TUC3</accession>
<evidence type="ECO:0000313" key="2">
    <source>
        <dbReference type="Proteomes" id="UP001432027"/>
    </source>
</evidence>
<comment type="caution">
    <text evidence="1">The sequence shown here is derived from an EMBL/GenBank/DDBJ whole genome shotgun (WGS) entry which is preliminary data.</text>
</comment>
<feature type="non-terminal residue" evidence="1">
    <location>
        <position position="1"/>
    </location>
</feature>
<dbReference type="AlphaFoldDB" id="A0AAV5TUC3"/>
<reference evidence="1" key="1">
    <citation type="submission" date="2023-10" db="EMBL/GenBank/DDBJ databases">
        <title>Genome assembly of Pristionchus species.</title>
        <authorList>
            <person name="Yoshida K."/>
            <person name="Sommer R.J."/>
        </authorList>
    </citation>
    <scope>NUCLEOTIDE SEQUENCE</scope>
    <source>
        <strain evidence="1">RS0144</strain>
    </source>
</reference>
<dbReference type="Proteomes" id="UP001432027">
    <property type="component" value="Unassembled WGS sequence"/>
</dbReference>
<gene>
    <name evidence="1" type="ORF">PENTCL1PPCAC_19998</name>
</gene>
<organism evidence="1 2">
    <name type="scientific">Pristionchus entomophagus</name>
    <dbReference type="NCBI Taxonomy" id="358040"/>
    <lineage>
        <taxon>Eukaryota</taxon>
        <taxon>Metazoa</taxon>
        <taxon>Ecdysozoa</taxon>
        <taxon>Nematoda</taxon>
        <taxon>Chromadorea</taxon>
        <taxon>Rhabditida</taxon>
        <taxon>Rhabditina</taxon>
        <taxon>Diplogasteromorpha</taxon>
        <taxon>Diplogasteroidea</taxon>
        <taxon>Neodiplogasteridae</taxon>
        <taxon>Pristionchus</taxon>
    </lineage>
</organism>